<feature type="domain" description="DnaB/C C-terminal" evidence="2">
    <location>
        <begin position="163"/>
        <end position="222"/>
    </location>
</feature>
<accession>A0A6J4VSB9</accession>
<dbReference type="SUPFAM" id="SSF158499">
    <property type="entry name" value="DnaD domain-like"/>
    <property type="match status" value="1"/>
</dbReference>
<dbReference type="Pfam" id="PF07261">
    <property type="entry name" value="DnaB_2"/>
    <property type="match status" value="1"/>
</dbReference>
<reference evidence="3" key="1">
    <citation type="submission" date="2020-02" db="EMBL/GenBank/DDBJ databases">
        <authorList>
            <person name="Meier V. D."/>
        </authorList>
    </citation>
    <scope>NUCLEOTIDE SEQUENCE</scope>
    <source>
        <strain evidence="3">AVDCRST_MAG87</strain>
    </source>
</reference>
<evidence type="ECO:0000313" key="3">
    <source>
        <dbReference type="EMBL" id="CAA9586214.1"/>
    </source>
</evidence>
<gene>
    <name evidence="3" type="ORF">AVDCRST_MAG87-3983</name>
</gene>
<proteinExistence type="inferred from homology"/>
<sequence>MPRGQDRIGSRQWFTGVLASVTPNVPVPRAFFTDILPGVSTIEELQVTLVALRLFDEAGGYDSPVAERSIVRDSALRTALRIEGSPREPDKRIAQGLELAVARGTLLRLITTSGRKRVIWYYVNTPDNRASVGLMERGQLAVPEAVWIGDTAPEVELDRPNAFRLYEQNIGPLTPLVADQIGRALEEYPADWIEDAMDEAVSYNRRSWRYMARILETWSVQGRGDRDN</sequence>
<dbReference type="AlphaFoldDB" id="A0A6J4VSB9"/>
<protein>
    <submittedName>
        <fullName evidence="3">DnaD/phage-associated domain protein</fullName>
    </submittedName>
</protein>
<dbReference type="NCBIfam" id="TIGR01446">
    <property type="entry name" value="DnaD_dom"/>
    <property type="match status" value="1"/>
</dbReference>
<name>A0A6J4VSB9_9BACT</name>
<evidence type="ECO:0000259" key="2">
    <source>
        <dbReference type="Pfam" id="PF07261"/>
    </source>
</evidence>
<dbReference type="InterPro" id="IPR006343">
    <property type="entry name" value="DnaB/C_C"/>
</dbReference>
<evidence type="ECO:0000256" key="1">
    <source>
        <dbReference type="ARBA" id="ARBA00093462"/>
    </source>
</evidence>
<comment type="similarity">
    <text evidence="1">Belongs to the DnaB/DnaD family.</text>
</comment>
<dbReference type="InterPro" id="IPR034829">
    <property type="entry name" value="DnaD-like_sf"/>
</dbReference>
<dbReference type="EMBL" id="CADCWJ010000878">
    <property type="protein sequence ID" value="CAA9586214.1"/>
    <property type="molecule type" value="Genomic_DNA"/>
</dbReference>
<organism evidence="3">
    <name type="scientific">uncultured Thermomicrobiales bacterium</name>
    <dbReference type="NCBI Taxonomy" id="1645740"/>
    <lineage>
        <taxon>Bacteria</taxon>
        <taxon>Pseudomonadati</taxon>
        <taxon>Thermomicrobiota</taxon>
        <taxon>Thermomicrobia</taxon>
        <taxon>Thermomicrobiales</taxon>
        <taxon>environmental samples</taxon>
    </lineage>
</organism>
<dbReference type="Gene3D" id="1.10.10.630">
    <property type="entry name" value="DnaD domain-like"/>
    <property type="match status" value="1"/>
</dbReference>